<dbReference type="InterPro" id="IPR003016">
    <property type="entry name" value="2-oxoA_DH_lipoyl-BS"/>
</dbReference>
<dbReference type="PANTHER" id="PTHR11715:SF3">
    <property type="entry name" value="GLYCINE CLEAVAGE SYSTEM H PROTEIN-RELATED"/>
    <property type="match status" value="1"/>
</dbReference>
<dbReference type="CDD" id="cd06848">
    <property type="entry name" value="GCS_H"/>
    <property type="match status" value="1"/>
</dbReference>
<comment type="subunit">
    <text evidence="3">The glycine cleavage system is composed of four proteins: P, T, L and H.</text>
</comment>
<dbReference type="InterPro" id="IPR002930">
    <property type="entry name" value="GCV_H"/>
</dbReference>
<dbReference type="NCBIfam" id="NF002270">
    <property type="entry name" value="PRK01202.1"/>
    <property type="match status" value="1"/>
</dbReference>
<dbReference type="Gene3D" id="2.40.50.100">
    <property type="match status" value="1"/>
</dbReference>
<reference evidence="6 7" key="1">
    <citation type="submission" date="2016-12" db="EMBL/GenBank/DDBJ databases">
        <authorList>
            <person name="Song W.-J."/>
            <person name="Kurnit D.M."/>
        </authorList>
    </citation>
    <scope>NUCLEOTIDE SEQUENCE [LARGE SCALE GENOMIC DNA]</scope>
    <source>
        <strain evidence="6 7">175</strain>
    </source>
</reference>
<dbReference type="GO" id="GO:0009249">
    <property type="term" value="P:protein lipoylation"/>
    <property type="evidence" value="ECO:0007669"/>
    <property type="project" value="TreeGrafter"/>
</dbReference>
<dbReference type="PROSITE" id="PS50968">
    <property type="entry name" value="BIOTINYL_LIPOYL"/>
    <property type="match status" value="1"/>
</dbReference>
<dbReference type="InterPro" id="IPR033753">
    <property type="entry name" value="GCV_H/Fam206"/>
</dbReference>
<dbReference type="NCBIfam" id="TIGR00527">
    <property type="entry name" value="gcvH"/>
    <property type="match status" value="1"/>
</dbReference>
<dbReference type="PANTHER" id="PTHR11715">
    <property type="entry name" value="GLYCINE CLEAVAGE SYSTEM H PROTEIN"/>
    <property type="match status" value="1"/>
</dbReference>
<evidence type="ECO:0000313" key="6">
    <source>
        <dbReference type="EMBL" id="SMF93491.1"/>
    </source>
</evidence>
<feature type="modified residue" description="N6-lipoyllysine" evidence="3 4">
    <location>
        <position position="65"/>
    </location>
</feature>
<dbReference type="EMBL" id="FXAM01000001">
    <property type="protein sequence ID" value="SMF93491.1"/>
    <property type="molecule type" value="Genomic_DNA"/>
</dbReference>
<protein>
    <recommendedName>
        <fullName evidence="3">Glycine cleavage system H protein</fullName>
    </recommendedName>
</protein>
<evidence type="ECO:0000259" key="5">
    <source>
        <dbReference type="PROSITE" id="PS50968"/>
    </source>
</evidence>
<dbReference type="GO" id="GO:0019464">
    <property type="term" value="P:glycine decarboxylation via glycine cleavage system"/>
    <property type="evidence" value="ECO:0007669"/>
    <property type="project" value="UniProtKB-UniRule"/>
</dbReference>
<sequence length="128" mass="13578">MSHFPDDLKYANTHEWAKLEDGNTVRVGISDFAQSELGDVVFVELPVVGRKVKAGEAVAVVESVKAASDIFSPVSGEIVATNPALADTPETLNEDAYAAWLFVVQADATAELDQLLSAAAYQEAVEPG</sequence>
<feature type="domain" description="Lipoyl-binding" evidence="5">
    <location>
        <begin position="24"/>
        <end position="105"/>
    </location>
</feature>
<dbReference type="SUPFAM" id="SSF51230">
    <property type="entry name" value="Single hybrid motif"/>
    <property type="match status" value="1"/>
</dbReference>
<comment type="function">
    <text evidence="3">The glycine cleavage system catalyzes the degradation of glycine. The H protein shuttles the methylamine group of glycine from the P protein to the T protein.</text>
</comment>
<dbReference type="GO" id="GO:0005960">
    <property type="term" value="C:glycine cleavage complex"/>
    <property type="evidence" value="ECO:0007669"/>
    <property type="project" value="InterPro"/>
</dbReference>
<dbReference type="STRING" id="1760988.SAMN02949497_0773"/>
<dbReference type="AlphaFoldDB" id="A0A1Y6CST7"/>
<evidence type="ECO:0000256" key="1">
    <source>
        <dbReference type="ARBA" id="ARBA00009249"/>
    </source>
</evidence>
<evidence type="ECO:0000256" key="4">
    <source>
        <dbReference type="PIRSR" id="PIRSR617453-50"/>
    </source>
</evidence>
<dbReference type="PROSITE" id="PS00189">
    <property type="entry name" value="LIPOYL"/>
    <property type="match status" value="1"/>
</dbReference>
<dbReference type="InterPro" id="IPR011053">
    <property type="entry name" value="Single_hybrid_motif"/>
</dbReference>
<evidence type="ECO:0000313" key="7">
    <source>
        <dbReference type="Proteomes" id="UP000192923"/>
    </source>
</evidence>
<comment type="cofactor">
    <cofactor evidence="3">
        <name>(R)-lipoate</name>
        <dbReference type="ChEBI" id="CHEBI:83088"/>
    </cofactor>
    <text evidence="3">Binds 1 lipoyl cofactor covalently.</text>
</comment>
<name>A0A1Y6CST7_9GAMM</name>
<dbReference type="InterPro" id="IPR000089">
    <property type="entry name" value="Biotin_lipoyl"/>
</dbReference>
<dbReference type="GO" id="GO:0005829">
    <property type="term" value="C:cytosol"/>
    <property type="evidence" value="ECO:0007669"/>
    <property type="project" value="TreeGrafter"/>
</dbReference>
<dbReference type="Proteomes" id="UP000192923">
    <property type="component" value="Unassembled WGS sequence"/>
</dbReference>
<dbReference type="RefSeq" id="WP_085210117.1">
    <property type="nucleotide sequence ID" value="NZ_FXAM01000001.1"/>
</dbReference>
<evidence type="ECO:0000256" key="3">
    <source>
        <dbReference type="HAMAP-Rule" id="MF_00272"/>
    </source>
</evidence>
<accession>A0A1Y6CST7</accession>
<organism evidence="6 7">
    <name type="scientific">Methylomagnum ishizawai</name>
    <dbReference type="NCBI Taxonomy" id="1760988"/>
    <lineage>
        <taxon>Bacteria</taxon>
        <taxon>Pseudomonadati</taxon>
        <taxon>Pseudomonadota</taxon>
        <taxon>Gammaproteobacteria</taxon>
        <taxon>Methylococcales</taxon>
        <taxon>Methylococcaceae</taxon>
        <taxon>Methylomagnum</taxon>
    </lineage>
</organism>
<proteinExistence type="inferred from homology"/>
<dbReference type="Pfam" id="PF01597">
    <property type="entry name" value="GCV_H"/>
    <property type="match status" value="1"/>
</dbReference>
<keyword evidence="2 3" id="KW-0450">Lipoyl</keyword>
<dbReference type="HAMAP" id="MF_00272">
    <property type="entry name" value="GcvH"/>
    <property type="match status" value="1"/>
</dbReference>
<comment type="similarity">
    <text evidence="1 3">Belongs to the GcvH family.</text>
</comment>
<dbReference type="OrthoDB" id="9796712at2"/>
<gene>
    <name evidence="3" type="primary">gcvH</name>
    <name evidence="6" type="ORF">SAMN02949497_0773</name>
</gene>
<keyword evidence="7" id="KW-1185">Reference proteome</keyword>
<evidence type="ECO:0000256" key="2">
    <source>
        <dbReference type="ARBA" id="ARBA00022823"/>
    </source>
</evidence>
<dbReference type="InterPro" id="IPR017453">
    <property type="entry name" value="GCV_H_sub"/>
</dbReference>